<dbReference type="EMBL" id="JBITYT010000010">
    <property type="protein sequence ID" value="MFI9122295.1"/>
    <property type="molecule type" value="Genomic_DNA"/>
</dbReference>
<evidence type="ECO:0000313" key="1">
    <source>
        <dbReference type="EMBL" id="MFI9122295.1"/>
    </source>
</evidence>
<comment type="caution">
    <text evidence="1">The sequence shown here is derived from an EMBL/GenBank/DDBJ whole genome shotgun (WGS) entry which is preliminary data.</text>
</comment>
<evidence type="ECO:0000313" key="2">
    <source>
        <dbReference type="Proteomes" id="UP001614391"/>
    </source>
</evidence>
<organism evidence="1 2">
    <name type="scientific">Streptomyces bikiniensis</name>
    <dbReference type="NCBI Taxonomy" id="1896"/>
    <lineage>
        <taxon>Bacteria</taxon>
        <taxon>Bacillati</taxon>
        <taxon>Actinomycetota</taxon>
        <taxon>Actinomycetes</taxon>
        <taxon>Kitasatosporales</taxon>
        <taxon>Streptomycetaceae</taxon>
        <taxon>Streptomyces</taxon>
    </lineage>
</organism>
<keyword evidence="2" id="KW-1185">Reference proteome</keyword>
<protein>
    <submittedName>
        <fullName evidence="1">Uncharacterized protein</fullName>
    </submittedName>
</protein>
<proteinExistence type="predicted"/>
<dbReference type="Gene3D" id="3.40.50.2000">
    <property type="entry name" value="Glycogen Phosphorylase B"/>
    <property type="match status" value="2"/>
</dbReference>
<gene>
    <name evidence="1" type="ORF">ACIGW0_23320</name>
</gene>
<name>A0ABW8D0Z9_STRBI</name>
<sequence>MGLGVPALVLPFSSNRFVVAGDAERAGAGPVLDPNGLKPSDVPAALETVWSTAAPNLRALAAAVRARGPRWAAAELLTAMDRQVPGG</sequence>
<reference evidence="1 2" key="1">
    <citation type="submission" date="2024-10" db="EMBL/GenBank/DDBJ databases">
        <title>The Natural Products Discovery Center: Release of the First 8490 Sequenced Strains for Exploring Actinobacteria Biosynthetic Diversity.</title>
        <authorList>
            <person name="Kalkreuter E."/>
            <person name="Kautsar S.A."/>
            <person name="Yang D."/>
            <person name="Bader C.D."/>
            <person name="Teijaro C.N."/>
            <person name="Fluegel L."/>
            <person name="Davis C.M."/>
            <person name="Simpson J.R."/>
            <person name="Lauterbach L."/>
            <person name="Steele A.D."/>
            <person name="Gui C."/>
            <person name="Meng S."/>
            <person name="Li G."/>
            <person name="Viehrig K."/>
            <person name="Ye F."/>
            <person name="Su P."/>
            <person name="Kiefer A.F."/>
            <person name="Nichols A."/>
            <person name="Cepeda A.J."/>
            <person name="Yan W."/>
            <person name="Fan B."/>
            <person name="Jiang Y."/>
            <person name="Adhikari A."/>
            <person name="Zheng C.-J."/>
            <person name="Schuster L."/>
            <person name="Cowan T.M."/>
            <person name="Smanski M.J."/>
            <person name="Chevrette M.G."/>
            <person name="De Carvalho L.P.S."/>
            <person name="Shen B."/>
        </authorList>
    </citation>
    <scope>NUCLEOTIDE SEQUENCE [LARGE SCALE GENOMIC DNA]</scope>
    <source>
        <strain evidence="1 2">NPDC053346</strain>
    </source>
</reference>
<dbReference type="Proteomes" id="UP001614391">
    <property type="component" value="Unassembled WGS sequence"/>
</dbReference>
<accession>A0ABW8D0Z9</accession>
<dbReference type="SUPFAM" id="SSF53756">
    <property type="entry name" value="UDP-Glycosyltransferase/glycogen phosphorylase"/>
    <property type="match status" value="1"/>
</dbReference>
<dbReference type="RefSeq" id="WP_399617949.1">
    <property type="nucleotide sequence ID" value="NZ_JBITYT010000010.1"/>
</dbReference>